<proteinExistence type="predicted"/>
<keyword evidence="1" id="KW-0812">Transmembrane</keyword>
<feature type="transmembrane region" description="Helical" evidence="1">
    <location>
        <begin position="62"/>
        <end position="81"/>
    </location>
</feature>
<name>A0A9P4IYG7_9PEZI</name>
<organism evidence="2 3">
    <name type="scientific">Myriangium duriaei CBS 260.36</name>
    <dbReference type="NCBI Taxonomy" id="1168546"/>
    <lineage>
        <taxon>Eukaryota</taxon>
        <taxon>Fungi</taxon>
        <taxon>Dikarya</taxon>
        <taxon>Ascomycota</taxon>
        <taxon>Pezizomycotina</taxon>
        <taxon>Dothideomycetes</taxon>
        <taxon>Dothideomycetidae</taxon>
        <taxon>Myriangiales</taxon>
        <taxon>Myriangiaceae</taxon>
        <taxon>Myriangium</taxon>
    </lineage>
</organism>
<feature type="transmembrane region" description="Helical" evidence="1">
    <location>
        <begin position="87"/>
        <end position="107"/>
    </location>
</feature>
<keyword evidence="1" id="KW-1133">Transmembrane helix</keyword>
<comment type="caution">
    <text evidence="2">The sequence shown here is derived from an EMBL/GenBank/DDBJ whole genome shotgun (WGS) entry which is preliminary data.</text>
</comment>
<sequence length="157" mass="17219">MPTFHIVQAVHLAQATLSGYGLVHSLIAIKNLRQWESTSEKAAKVSDVAATQLYRTRTTQGAGLMAILYSLIVSLALATRWASFSEFIQMLASPTVLIAVLLVRGHVHNFWTNKSKVPMAAGYNAAINSTEQLLNILQYLEWSWALTSLIAGVSKYA</sequence>
<dbReference type="Proteomes" id="UP000799439">
    <property type="component" value="Unassembled WGS sequence"/>
</dbReference>
<keyword evidence="3" id="KW-1185">Reference proteome</keyword>
<evidence type="ECO:0000256" key="1">
    <source>
        <dbReference type="SAM" id="Phobius"/>
    </source>
</evidence>
<protein>
    <submittedName>
        <fullName evidence="2">Uncharacterized protein</fullName>
    </submittedName>
</protein>
<reference evidence="2" key="1">
    <citation type="journal article" date="2020" name="Stud. Mycol.">
        <title>101 Dothideomycetes genomes: a test case for predicting lifestyles and emergence of pathogens.</title>
        <authorList>
            <person name="Haridas S."/>
            <person name="Albert R."/>
            <person name="Binder M."/>
            <person name="Bloem J."/>
            <person name="Labutti K."/>
            <person name="Salamov A."/>
            <person name="Andreopoulos B."/>
            <person name="Baker S."/>
            <person name="Barry K."/>
            <person name="Bills G."/>
            <person name="Bluhm B."/>
            <person name="Cannon C."/>
            <person name="Castanera R."/>
            <person name="Culley D."/>
            <person name="Daum C."/>
            <person name="Ezra D."/>
            <person name="Gonzalez J."/>
            <person name="Henrissat B."/>
            <person name="Kuo A."/>
            <person name="Liang C."/>
            <person name="Lipzen A."/>
            <person name="Lutzoni F."/>
            <person name="Magnuson J."/>
            <person name="Mondo S."/>
            <person name="Nolan M."/>
            <person name="Ohm R."/>
            <person name="Pangilinan J."/>
            <person name="Park H.-J."/>
            <person name="Ramirez L."/>
            <person name="Alfaro M."/>
            <person name="Sun H."/>
            <person name="Tritt A."/>
            <person name="Yoshinaga Y."/>
            <person name="Zwiers L.-H."/>
            <person name="Turgeon B."/>
            <person name="Goodwin S."/>
            <person name="Spatafora J."/>
            <person name="Crous P."/>
            <person name="Grigoriev I."/>
        </authorList>
    </citation>
    <scope>NUCLEOTIDE SEQUENCE</scope>
    <source>
        <strain evidence="2">CBS 260.36</strain>
    </source>
</reference>
<accession>A0A9P4IYG7</accession>
<keyword evidence="1" id="KW-0472">Membrane</keyword>
<evidence type="ECO:0000313" key="3">
    <source>
        <dbReference type="Proteomes" id="UP000799439"/>
    </source>
</evidence>
<evidence type="ECO:0000313" key="2">
    <source>
        <dbReference type="EMBL" id="KAF2150025.1"/>
    </source>
</evidence>
<dbReference type="EMBL" id="ML996090">
    <property type="protein sequence ID" value="KAF2150025.1"/>
    <property type="molecule type" value="Genomic_DNA"/>
</dbReference>
<gene>
    <name evidence="2" type="ORF">K461DRAFT_296419</name>
</gene>
<dbReference type="AlphaFoldDB" id="A0A9P4IYG7"/>
<dbReference type="OrthoDB" id="5405107at2759"/>